<dbReference type="GO" id="GO:0005737">
    <property type="term" value="C:cytoplasm"/>
    <property type="evidence" value="ECO:0007669"/>
    <property type="project" value="TreeGrafter"/>
</dbReference>
<comment type="caution">
    <text evidence="11">The sequence shown here is derived from an EMBL/GenBank/DDBJ whole genome shotgun (WGS) entry which is preliminary data.</text>
</comment>
<dbReference type="RefSeq" id="WP_220587178.1">
    <property type="nucleotide sequence ID" value="NZ_RKLQ01000001.1"/>
</dbReference>
<evidence type="ECO:0000256" key="1">
    <source>
        <dbReference type="ARBA" id="ARBA00013017"/>
    </source>
</evidence>
<sequence length="161" mass="17342">MLDAGDPAPDFDLDGTDGERTGAYRLSAAAQRAPVLVAFYTADFEPRCRAFLEALRDTDWADLTDAIAVLGVAPGTIDDHRQFATDLELPFPLLVDHPGVDGQFGVQRPDGSTRRAAFLVDRRCRVTFSWADPEPGSETAVAPDIAPIRSAVAGLRESGKE</sequence>
<dbReference type="SUPFAM" id="SSF52833">
    <property type="entry name" value="Thioredoxin-like"/>
    <property type="match status" value="1"/>
</dbReference>
<name>A0A8J8C760_9EURY</name>
<evidence type="ECO:0000256" key="5">
    <source>
        <dbReference type="ARBA" id="ARBA00023157"/>
    </source>
</evidence>
<dbReference type="InterPro" id="IPR036249">
    <property type="entry name" value="Thioredoxin-like_sf"/>
</dbReference>
<dbReference type="PANTHER" id="PTHR42801:SF22">
    <property type="entry name" value="PEROXIREDOXIN SLL0755-RELATED"/>
    <property type="match status" value="1"/>
</dbReference>
<evidence type="ECO:0000256" key="8">
    <source>
        <dbReference type="ARBA" id="ARBA00038489"/>
    </source>
</evidence>
<evidence type="ECO:0000313" key="11">
    <source>
        <dbReference type="EMBL" id="MBX0302952.1"/>
    </source>
</evidence>
<proteinExistence type="inferred from homology"/>
<keyword evidence="6" id="KW-0676">Redox-active center</keyword>
<keyword evidence="12" id="KW-1185">Reference proteome</keyword>
<evidence type="ECO:0000313" key="12">
    <source>
        <dbReference type="Proteomes" id="UP000783863"/>
    </source>
</evidence>
<evidence type="ECO:0000256" key="6">
    <source>
        <dbReference type="ARBA" id="ARBA00023284"/>
    </source>
</evidence>
<dbReference type="InterPro" id="IPR050924">
    <property type="entry name" value="Peroxiredoxin_BCP/PrxQ"/>
</dbReference>
<dbReference type="EC" id="1.11.1.24" evidence="1"/>
<evidence type="ECO:0000256" key="4">
    <source>
        <dbReference type="ARBA" id="ARBA00023002"/>
    </source>
</evidence>
<dbReference type="GO" id="GO:0034599">
    <property type="term" value="P:cellular response to oxidative stress"/>
    <property type="evidence" value="ECO:0007669"/>
    <property type="project" value="TreeGrafter"/>
</dbReference>
<reference evidence="11" key="1">
    <citation type="submission" date="2021-06" db="EMBL/GenBank/DDBJ databases">
        <title>Halomicroarcula sp. F24A a new haloarchaeum isolated from saline soil.</title>
        <authorList>
            <person name="Duran-Viseras A."/>
            <person name="Sanchez-Porro C."/>
            <person name="Ventosa A."/>
        </authorList>
    </citation>
    <scope>NUCLEOTIDE SEQUENCE</scope>
    <source>
        <strain evidence="11">F24A</strain>
    </source>
</reference>
<keyword evidence="4" id="KW-0560">Oxidoreductase</keyword>
<accession>A0A8J8C760</accession>
<comment type="similarity">
    <text evidence="8">Belongs to the peroxiredoxin family. BCP/PrxQ subfamily.</text>
</comment>
<gene>
    <name evidence="11" type="ORF">EGD98_04610</name>
</gene>
<dbReference type="PROSITE" id="PS51352">
    <property type="entry name" value="THIOREDOXIN_2"/>
    <property type="match status" value="1"/>
</dbReference>
<dbReference type="GO" id="GO:0008379">
    <property type="term" value="F:thioredoxin peroxidase activity"/>
    <property type="evidence" value="ECO:0007669"/>
    <property type="project" value="TreeGrafter"/>
</dbReference>
<protein>
    <recommendedName>
        <fullName evidence="1">thioredoxin-dependent peroxiredoxin</fullName>
        <ecNumber evidence="1">1.11.1.24</ecNumber>
    </recommendedName>
    <alternativeName>
        <fullName evidence="7">Thioredoxin peroxidase</fullName>
    </alternativeName>
</protein>
<feature type="domain" description="Thioredoxin" evidence="10">
    <location>
        <begin position="2"/>
        <end position="157"/>
    </location>
</feature>
<dbReference type="PANTHER" id="PTHR42801">
    <property type="entry name" value="THIOREDOXIN-DEPENDENT PEROXIDE REDUCTASE"/>
    <property type="match status" value="1"/>
</dbReference>
<dbReference type="Pfam" id="PF00578">
    <property type="entry name" value="AhpC-TSA"/>
    <property type="match status" value="1"/>
</dbReference>
<dbReference type="Gene3D" id="3.40.30.10">
    <property type="entry name" value="Glutaredoxin"/>
    <property type="match status" value="1"/>
</dbReference>
<evidence type="ECO:0000259" key="10">
    <source>
        <dbReference type="PROSITE" id="PS51352"/>
    </source>
</evidence>
<comment type="catalytic activity">
    <reaction evidence="9">
        <text>a hydroperoxide + [thioredoxin]-dithiol = an alcohol + [thioredoxin]-disulfide + H2O</text>
        <dbReference type="Rhea" id="RHEA:62620"/>
        <dbReference type="Rhea" id="RHEA-COMP:10698"/>
        <dbReference type="Rhea" id="RHEA-COMP:10700"/>
        <dbReference type="ChEBI" id="CHEBI:15377"/>
        <dbReference type="ChEBI" id="CHEBI:29950"/>
        <dbReference type="ChEBI" id="CHEBI:30879"/>
        <dbReference type="ChEBI" id="CHEBI:35924"/>
        <dbReference type="ChEBI" id="CHEBI:50058"/>
        <dbReference type="EC" id="1.11.1.24"/>
    </reaction>
</comment>
<dbReference type="GO" id="GO:0045454">
    <property type="term" value="P:cell redox homeostasis"/>
    <property type="evidence" value="ECO:0007669"/>
    <property type="project" value="TreeGrafter"/>
</dbReference>
<dbReference type="InterPro" id="IPR000866">
    <property type="entry name" value="AhpC/TSA"/>
</dbReference>
<dbReference type="InterPro" id="IPR013766">
    <property type="entry name" value="Thioredoxin_domain"/>
</dbReference>
<evidence type="ECO:0000256" key="2">
    <source>
        <dbReference type="ARBA" id="ARBA00022559"/>
    </source>
</evidence>
<keyword evidence="2" id="KW-0575">Peroxidase</keyword>
<organism evidence="11 12">
    <name type="scientific">Haloarcula salinisoli</name>
    <dbReference type="NCBI Taxonomy" id="2487746"/>
    <lineage>
        <taxon>Archaea</taxon>
        <taxon>Methanobacteriati</taxon>
        <taxon>Methanobacteriota</taxon>
        <taxon>Stenosarchaea group</taxon>
        <taxon>Halobacteria</taxon>
        <taxon>Halobacteriales</taxon>
        <taxon>Haloarculaceae</taxon>
        <taxon>Haloarcula</taxon>
    </lineage>
</organism>
<dbReference type="Proteomes" id="UP000783863">
    <property type="component" value="Unassembled WGS sequence"/>
</dbReference>
<evidence type="ECO:0000256" key="9">
    <source>
        <dbReference type="ARBA" id="ARBA00049091"/>
    </source>
</evidence>
<evidence type="ECO:0000256" key="7">
    <source>
        <dbReference type="ARBA" id="ARBA00032824"/>
    </source>
</evidence>
<dbReference type="AlphaFoldDB" id="A0A8J8C760"/>
<keyword evidence="3" id="KW-0049">Antioxidant</keyword>
<dbReference type="EMBL" id="RKLQ01000001">
    <property type="protein sequence ID" value="MBX0302952.1"/>
    <property type="molecule type" value="Genomic_DNA"/>
</dbReference>
<evidence type="ECO:0000256" key="3">
    <source>
        <dbReference type="ARBA" id="ARBA00022862"/>
    </source>
</evidence>
<keyword evidence="5" id="KW-1015">Disulfide bond</keyword>